<protein>
    <submittedName>
        <fullName evidence="1">Uncharacterized protein</fullName>
    </submittedName>
</protein>
<organism evidence="1">
    <name type="scientific">Ajellomyces dermatitidis (strain ATCC 18188 / CBS 674.68)</name>
    <name type="common">Blastomyces dermatitidis</name>
    <dbReference type="NCBI Taxonomy" id="653446"/>
    <lineage>
        <taxon>Eukaryota</taxon>
        <taxon>Fungi</taxon>
        <taxon>Dikarya</taxon>
        <taxon>Ascomycota</taxon>
        <taxon>Pezizomycotina</taxon>
        <taxon>Eurotiomycetes</taxon>
        <taxon>Eurotiomycetidae</taxon>
        <taxon>Onygenales</taxon>
        <taxon>Ajellomycetaceae</taxon>
        <taxon>Blastomyces</taxon>
    </lineage>
</organism>
<gene>
    <name evidence="1" type="ORF">BDDG_12904</name>
</gene>
<dbReference type="Proteomes" id="UP000007802">
    <property type="component" value="Unassembled WGS sequence"/>
</dbReference>
<evidence type="ECO:0000313" key="1">
    <source>
        <dbReference type="EMBL" id="KMW68583.1"/>
    </source>
</evidence>
<accession>A0A0J9EQP1</accession>
<sequence length="93" mass="10402">MRVAAKMMSTGFYVPIGSGAKFSLRAIFHHRPPYRRFSDTEAQQAGMLVCLTVTGLKNAIPSSGCNAAFVMRFLPFQSFLLRSGDQRWIETRA</sequence>
<name>A0A0J9EQP1_AJEDA</name>
<proteinExistence type="predicted"/>
<dbReference type="AlphaFoldDB" id="A0A0J9EQP1"/>
<reference evidence="1" key="1">
    <citation type="submission" date="2010-03" db="EMBL/GenBank/DDBJ databases">
        <title>Annotation of Blastomyces dermatitidis strain ATCC 18188.</title>
        <authorList>
            <consortium name="The Broad Institute Genome Sequencing Platform"/>
            <consortium name="Broad Institute Genome Sequencing Center for Infectious Disease."/>
            <person name="Cuomo C."/>
            <person name="Klein B."/>
            <person name="Sullivan T."/>
            <person name="Heitman J."/>
            <person name="Young S."/>
            <person name="Zeng Q."/>
            <person name="Gargeya S."/>
            <person name="Alvarado L."/>
            <person name="Berlin A.M."/>
            <person name="Chapman S.B."/>
            <person name="Chen Z."/>
            <person name="Freedman E."/>
            <person name="Gellesch M."/>
            <person name="Goldberg J."/>
            <person name="Griggs A."/>
            <person name="Gujja S."/>
            <person name="Heilman E."/>
            <person name="Heiman D."/>
            <person name="Howarth C."/>
            <person name="Mehta T."/>
            <person name="Neiman D."/>
            <person name="Pearson M."/>
            <person name="Roberts A."/>
            <person name="Saif S."/>
            <person name="Shea T."/>
            <person name="Shenoy N."/>
            <person name="Sisk P."/>
            <person name="Stolte C."/>
            <person name="Sykes S."/>
            <person name="White J."/>
            <person name="Yandava C."/>
            <person name="Haas B."/>
            <person name="Nusbaum C."/>
            <person name="Birren B."/>
        </authorList>
    </citation>
    <scope>NUCLEOTIDE SEQUENCE</scope>
    <source>
        <strain evidence="1">ATCC 18188</strain>
    </source>
</reference>
<dbReference type="EMBL" id="GG749488">
    <property type="protein sequence ID" value="KMW68583.1"/>
    <property type="molecule type" value="Genomic_DNA"/>
</dbReference>